<dbReference type="InterPro" id="IPR013783">
    <property type="entry name" value="Ig-like_fold"/>
</dbReference>
<evidence type="ECO:0000259" key="2">
    <source>
        <dbReference type="SMART" id="SM00089"/>
    </source>
</evidence>
<sequence>MKFVLALCVVAASLVGAFGVVSVEAAQLSATVIQTDTTDYAPGDSVIITGTGFWPNEIVQVDVQNVYNPGVGDTAQPWQVTADEQGAFQTVWIVPTEGVDQTYLVTAVGLSSQIVATVTFTDSNVRLDFATDLSDPQFCPGQSLTVCAYLAQNCGGGVYVPLPNREILFFLNNGSCGVNQAQISNDSAVTDVNGIACVTMTMPVTPGTYSLRIKFRGEDKPSSSQPPNSACDPNQRIALSDANECSTIQVSGTGSAPSITLPANFSTALCAPGPICLPVLIQDAECDVDTVYSNIGTYSGSTSMSDQIGRISQLGGTITQIGGGQPGKNLLVSTDFVPPVNATSGVSVTLPNFMFATTVVNYGSFPSGIGPAQSADQMKGSPTDLTFTLPGAGGPDNGMGDGSVDFNTGNYVTLGFDHCITTCNGSNTDFIMFSNTNGGGTANIIFRREGTNVLSVTRTIPGGTAGSGTGGVTFDLPDGIKFNHVYIKCISGTIEVDAIAVRTAPSSSTADLCFNADTSGVYRVIVTAVDDCGNVGKDTTLVTVGVNHPPVAAAGPDLNKFVCAFSQICFPVSFYDPDNNIKLKELVSGPGTLSGDQVCFTPSAPGTSTFVIKVTDSCNLVDYDTALVTVALNSAPVALNPSPITKFICASTEICHTFTANDVNGGTLTWTKLSGPGTVTSGGVFCYTPIISGTYTTYAIVSDSCGAKDTTSITLNVTINAPPVATNPTSPVSLALCGAQQVCYQFSATDQNGGTLLWSKISGAGTVTSTGQWCFTPSTTGSYSATVAVTDSCGSADTTTLTYDVTMNSAPSIAFGNDSSVSQCSPQPICVGYSVSDPNGLAGLAEAMLSGYGSIDTANNRVCFTPTGAGTYTIVVGVTDPCGATDADTIVVTVTMGTGPVITCPTTPINITLCSVPSQVCQALTITPSGATVTTSYGTYSGGQLCFTADTAGTYNIKVTATTPCGTDDCIVSFNVQVSQPPNLTCPGPQTRFICQPGETICIPVGGAPIATWTVSPIGHYQSGNVCFTADTAGHYVLKVKATTPCGVDSCFLTVDVTINSRPVIADPVSPKDTFMCASGTICHQFVATDPDGGNLMWYKLSGSGSVSATGLWCVTPVTSGSISVVAKVLDSCGAADTVAMTYNVTLNSPPDLALGNDTTIFVCGPGNVCLPYTVTDPDNNVATVVLKAGVGTITLSPAQLCFNPLSSGLYTFVAEVTDSCGAKDRDTININVQLNRLPVANAGRDTTVFQCAAAPICWSAGATDPDGNLATVELVTGPGTFNGSQICFTPTGTLNYEFVLKATDACGAISFDTVVVYYTLNTAPTANAGRDSTLFQCAPAMICWPASCTDVDGNLAGSVLIAGPGFFTGTQICFTPSASGTYTFILEATDACGLKDRDTAIVNVTLNSTPVCHVPSNTTIFLCASSQVCLPVSGTDVDNNLSNCQIVSGPGTLSGGQWCYTPLSSQVVTVRVRCTDACGAYCESQFTVDFKINSAPSIGFAAYDPFTICGPQPICLDYTVSDPDDPRPRTVTLVSGSGTLDTANTEVCFTPTSSGTYRFIIRVQDECGSSAQDTIDVVVKLNSPPVADAGADQTVYLCAPTQICWTAGCTDVDNNLVDCALTGPGTYSSSSICFTPTASGSYTFTLTATDACGAQTSDDVTINVTLNAPPVIALGNDSTLALCLPQQICLPYTVNDPNGMGKLTEVLVSGYGSIDTANNRVCFTPTTGGIYDIIVGVTDSCGAADQDTIRVTVTFGEHAVIDCPTGPISAFLCASGQVCQQLTVTPAGATVTTSLGTYAGGQLCFAADTVGTYHIRVIATAACAPPDTCDLTFNVAIGQTPQIACPPPQSRFICQPGNVCIPVGVVGQGAVVTVTPIGTYSGGNVCFPADTSGHYVLKVKATLPCGADSCNLVVDVAIDAAPIAVDPQSPRDTFLCAAGQISYQFAASDPNGGTLTWTKVSGAGSVTAGGLWSFTPTTAGSYSVVVAVADSCGKADTTTITYNVAFNSPPLVTLGTLFTRRDTTIFLCSGSQLCVPYTPSDPNNNLVLEELVSSTGTIDTTLNRICFTPAAAGTYPIIVKVTDACQAFAADTLNVTVTFNRAPLVDAGADGSQSLCVPSDICWPISVTDADNNIDSVKLVKGPGQIVSDQTGRRICFLPDTSGIYTFIVRVVDRCGLADQDTVLKTVHVNAPPVCHVPQGINSFFQCVPVQISLAVYGTDPDGNFDHCEIVSGPGSIIAGQWVYTPSADEVRKVVVQCVDQCGAVCRDSFTVQINLNAPPVVNAGPDTTRFLCGAGQICWNVTATDEDHNLKLVELVSPDGTYNPVTGQICFTPAYAEGQTRSYSFIVRAVDSCNAVDYDTSLVTVKFNSPPVIHAPSNFSAYLEQLGELCFDVQVSDADDNLTTVAVSPSGSYNPTTHQVCFMPTSTGRYCLVITATDACQQIAVDTVCIDVVIDQCIHVQIEKTHNVIQGQHNSVNLYLNGSGKQLGGFDFLIAYDPSALTPFGVTPGQLFTACGWEYFTYRFGADGNCGSGCPSGLLRIVGMAETNNGAYHPGCYFDGQIGSIAVIDFFVSNDRTLECQFSPVSFFWQSCNDNSLSSRAGDSLWISRKVFDFELHNITNQMYNLPGYWGAPDYCLTSGGPDKPGPARCVDFTNGGVDIICADSIDARGDLNLNEVPFEIADAVLYSNYFIRGPIVFGTNAWRRDAAIAASDCNADGVPLTVADLVFLIRVVIGDIPPMPKTTPNAKIEAQFSVSEGMLEITRTDVKIGAIYVVAEGDIRPELSSAASSMDLKYQFDGKDTRILISNMNGQSYLEAGPVLNLGSGVTVKSIEVGSFDGAVVATKINSLPRNYSLSQNYPNPFNPVTTIEFALPSAGEWQLTIYNILGQQVETWKNRSDGGYFKVTWDAGKYSSGVYFYRLTAGDFKATRKMVLLK</sequence>
<dbReference type="SMART" id="SM00089">
    <property type="entry name" value="PKD"/>
    <property type="match status" value="3"/>
</dbReference>
<dbReference type="Gene3D" id="2.60.40.4070">
    <property type="match status" value="1"/>
</dbReference>
<dbReference type="GO" id="GO:0030246">
    <property type="term" value="F:carbohydrate binding"/>
    <property type="evidence" value="ECO:0007669"/>
    <property type="project" value="InterPro"/>
</dbReference>
<gene>
    <name evidence="3" type="ORF">C3F09_02545</name>
</gene>
<dbReference type="Proteomes" id="UP000250918">
    <property type="component" value="Unassembled WGS sequence"/>
</dbReference>
<feature type="domain" description="PKD/Chitinase" evidence="2">
    <location>
        <begin position="1315"/>
        <end position="1408"/>
    </location>
</feature>
<dbReference type="Gene3D" id="2.60.40.10">
    <property type="entry name" value="Immunoglobulins"/>
    <property type="match status" value="9"/>
</dbReference>
<dbReference type="InterPro" id="IPR022409">
    <property type="entry name" value="PKD/Chitinase_dom"/>
</dbReference>
<evidence type="ECO:0000256" key="1">
    <source>
        <dbReference type="SAM" id="SignalP"/>
    </source>
</evidence>
<dbReference type="InterPro" id="IPR029865">
    <property type="entry name" value="KIAA0319-like"/>
</dbReference>
<dbReference type="NCBIfam" id="TIGR04183">
    <property type="entry name" value="Por_Secre_tail"/>
    <property type="match status" value="1"/>
</dbReference>
<dbReference type="InterPro" id="IPR008965">
    <property type="entry name" value="CBM2/CBM3_carb-bd_dom_sf"/>
</dbReference>
<comment type="caution">
    <text evidence="3">The sequence shown here is derived from an EMBL/GenBank/DDBJ whole genome shotgun (WGS) entry which is preliminary data.</text>
</comment>
<accession>A0A855X483</accession>
<evidence type="ECO:0000313" key="4">
    <source>
        <dbReference type="Proteomes" id="UP000250918"/>
    </source>
</evidence>
<dbReference type="Gene3D" id="2.60.40.680">
    <property type="match status" value="1"/>
</dbReference>
<dbReference type="Pfam" id="PF18962">
    <property type="entry name" value="Por_Secre_tail"/>
    <property type="match status" value="1"/>
</dbReference>
<proteinExistence type="predicted"/>
<dbReference type="SUPFAM" id="SSF49299">
    <property type="entry name" value="PKD domain"/>
    <property type="match status" value="3"/>
</dbReference>
<reference evidence="3 4" key="1">
    <citation type="journal article" date="2018" name="ISME J.">
        <title>A methanotrophic archaeon couples anaerobic oxidation of methane to Fe(III) reduction.</title>
        <authorList>
            <person name="Cai C."/>
            <person name="Leu A.O."/>
            <person name="Xie G.J."/>
            <person name="Guo J."/>
            <person name="Feng Y."/>
            <person name="Zhao J.X."/>
            <person name="Tyson G.W."/>
            <person name="Yuan Z."/>
            <person name="Hu S."/>
        </authorList>
    </citation>
    <scope>NUCLEOTIDE SEQUENCE [LARGE SCALE GENOMIC DNA]</scope>
    <source>
        <strain evidence="3">FeB_12</strain>
    </source>
</reference>
<dbReference type="GO" id="GO:0016020">
    <property type="term" value="C:membrane"/>
    <property type="evidence" value="ECO:0007669"/>
    <property type="project" value="TreeGrafter"/>
</dbReference>
<dbReference type="EMBL" id="PQAP01000010">
    <property type="protein sequence ID" value="PWB75389.1"/>
    <property type="molecule type" value="Genomic_DNA"/>
</dbReference>
<feature type="signal peptide" evidence="1">
    <location>
        <begin position="1"/>
        <end position="25"/>
    </location>
</feature>
<dbReference type="SUPFAM" id="SSF49384">
    <property type="entry name" value="Carbohydrate-binding domain"/>
    <property type="match status" value="1"/>
</dbReference>
<feature type="domain" description="PKD/Chitinase" evidence="2">
    <location>
        <begin position="1488"/>
        <end position="1583"/>
    </location>
</feature>
<dbReference type="GO" id="GO:0031410">
    <property type="term" value="C:cytoplasmic vesicle"/>
    <property type="evidence" value="ECO:0007669"/>
    <property type="project" value="TreeGrafter"/>
</dbReference>
<dbReference type="InterPro" id="IPR026444">
    <property type="entry name" value="Secre_tail"/>
</dbReference>
<feature type="chain" id="PRO_5032911349" description="PKD/Chitinase domain-containing protein" evidence="1">
    <location>
        <begin position="26"/>
        <end position="2938"/>
    </location>
</feature>
<dbReference type="PANTHER" id="PTHR46182">
    <property type="entry name" value="FI19480P1"/>
    <property type="match status" value="1"/>
</dbReference>
<feature type="domain" description="PKD/Chitinase" evidence="2">
    <location>
        <begin position="1591"/>
        <end position="1668"/>
    </location>
</feature>
<dbReference type="InterPro" id="IPR035986">
    <property type="entry name" value="PKD_dom_sf"/>
</dbReference>
<organism evidence="3 4">
    <name type="scientific">candidate division GN15 bacterium</name>
    <dbReference type="NCBI Taxonomy" id="2072418"/>
    <lineage>
        <taxon>Bacteria</taxon>
        <taxon>candidate division GN15</taxon>
    </lineage>
</organism>
<keyword evidence="1" id="KW-0732">Signal</keyword>
<dbReference type="Pfam" id="PF17963">
    <property type="entry name" value="Big_9"/>
    <property type="match status" value="1"/>
</dbReference>
<evidence type="ECO:0000313" key="3">
    <source>
        <dbReference type="EMBL" id="PWB75389.1"/>
    </source>
</evidence>
<dbReference type="PANTHER" id="PTHR46182:SF2">
    <property type="entry name" value="FI19480P1"/>
    <property type="match status" value="1"/>
</dbReference>
<name>A0A855X483_9BACT</name>
<protein>
    <recommendedName>
        <fullName evidence="2">PKD/Chitinase domain-containing protein</fullName>
    </recommendedName>
</protein>